<keyword evidence="4" id="KW-0378">Hydrolase</keyword>
<keyword evidence="2" id="KW-0732">Signal</keyword>
<proteinExistence type="predicted"/>
<dbReference type="PROSITE" id="PS51257">
    <property type="entry name" value="PROKAR_LIPOPROTEIN"/>
    <property type="match status" value="1"/>
</dbReference>
<feature type="region of interest" description="Disordered" evidence="1">
    <location>
        <begin position="161"/>
        <end position="193"/>
    </location>
</feature>
<dbReference type="EMBL" id="CADCVP010000257">
    <property type="protein sequence ID" value="CAA9509104.1"/>
    <property type="molecule type" value="Genomic_DNA"/>
</dbReference>
<accession>A0A6J4SYH6</accession>
<name>A0A6J4SYH6_9ACTN</name>
<feature type="chain" id="PRO_5027032589" evidence="2">
    <location>
        <begin position="22"/>
        <end position="483"/>
    </location>
</feature>
<dbReference type="EC" id="3.1.4.17" evidence="4"/>
<protein>
    <submittedName>
        <fullName evidence="4">3',5'-cyclic-nucleotide phosphodiesterase</fullName>
        <ecNumber evidence="4">3.1.4.17</ecNumber>
    </submittedName>
</protein>
<dbReference type="InterPro" id="IPR051918">
    <property type="entry name" value="STPP_CPPED1"/>
</dbReference>
<dbReference type="Pfam" id="PF00149">
    <property type="entry name" value="Metallophos"/>
    <property type="match status" value="1"/>
</dbReference>
<feature type="domain" description="Calcineurin-like phosphoesterase" evidence="3">
    <location>
        <begin position="76"/>
        <end position="391"/>
    </location>
</feature>
<dbReference type="PANTHER" id="PTHR43143">
    <property type="entry name" value="METALLOPHOSPHOESTERASE, CALCINEURIN SUPERFAMILY"/>
    <property type="match status" value="1"/>
</dbReference>
<evidence type="ECO:0000259" key="3">
    <source>
        <dbReference type="Pfam" id="PF00149"/>
    </source>
</evidence>
<dbReference type="PANTHER" id="PTHR43143:SF1">
    <property type="entry name" value="SERINE_THREONINE-PROTEIN PHOSPHATASE CPPED1"/>
    <property type="match status" value="1"/>
</dbReference>
<evidence type="ECO:0000256" key="1">
    <source>
        <dbReference type="SAM" id="MobiDB-lite"/>
    </source>
</evidence>
<dbReference type="AlphaFoldDB" id="A0A6J4SYH6"/>
<dbReference type="InterPro" id="IPR029052">
    <property type="entry name" value="Metallo-depent_PP-like"/>
</dbReference>
<dbReference type="GO" id="GO:0004114">
    <property type="term" value="F:3',5'-cyclic-nucleotide phosphodiesterase activity"/>
    <property type="evidence" value="ECO:0007669"/>
    <property type="project" value="UniProtKB-EC"/>
</dbReference>
<sequence length="483" mass="51004">MTRHFLIPLLLCAGLTSGCDAAKSSGAAPSGSTLVSTVIDADGDARLERGPGEPLKPRRELLRSAPADPTAAAPSTFAQITDLHIRDEESPARVTFLDRVGEPFTSTFRPHEALSHQVATATVRALNSFDPQAVVVTGDLIDSAQSNELDDALAVLDGGQVRPDSGARGYDGVQEASNPDPLYYRPDSDAPRRPGLLERAQAAFESPGLDAPWLPVLGNHDVLVQGEVAPSASLDAAARDDRVFESLQPGAEPPTGDEDPAAAVEALLDGRIPARERRVPADPDRRHLTPAETARRLGRSLRAGRLDYTADVGDRIRAVVLDTARREGGSGGVVSGGQVAWLREQVARAGRRWLVVFSHHSLETSDGGEAALAVLDAAPRVAAAVSGHRHYNSIEPRETARAGYWLVSTASLADFPQQARAFSLRELTDGGAVLETWMVDHDGRGLAGDARALSFIDAQGGRPRGASGTAADRNAALHLPPAA</sequence>
<reference evidence="4" key="1">
    <citation type="submission" date="2020-02" db="EMBL/GenBank/DDBJ databases">
        <authorList>
            <person name="Meier V. D."/>
        </authorList>
    </citation>
    <scope>NUCLEOTIDE SEQUENCE</scope>
    <source>
        <strain evidence="4">AVDCRST_MAG69</strain>
    </source>
</reference>
<evidence type="ECO:0000313" key="4">
    <source>
        <dbReference type="EMBL" id="CAA9509104.1"/>
    </source>
</evidence>
<dbReference type="InterPro" id="IPR004843">
    <property type="entry name" value="Calcineurin-like_PHP"/>
</dbReference>
<organism evidence="4">
    <name type="scientific">uncultured Solirubrobacteraceae bacterium</name>
    <dbReference type="NCBI Taxonomy" id="1162706"/>
    <lineage>
        <taxon>Bacteria</taxon>
        <taxon>Bacillati</taxon>
        <taxon>Actinomycetota</taxon>
        <taxon>Thermoleophilia</taxon>
        <taxon>Solirubrobacterales</taxon>
        <taxon>Solirubrobacteraceae</taxon>
        <taxon>environmental samples</taxon>
    </lineage>
</organism>
<evidence type="ECO:0000256" key="2">
    <source>
        <dbReference type="SAM" id="SignalP"/>
    </source>
</evidence>
<gene>
    <name evidence="4" type="ORF">AVDCRST_MAG69-2377</name>
</gene>
<feature type="signal peptide" evidence="2">
    <location>
        <begin position="1"/>
        <end position="21"/>
    </location>
</feature>
<dbReference type="Gene3D" id="3.60.21.10">
    <property type="match status" value="1"/>
</dbReference>
<dbReference type="SUPFAM" id="SSF56300">
    <property type="entry name" value="Metallo-dependent phosphatases"/>
    <property type="match status" value="1"/>
</dbReference>